<evidence type="ECO:0000256" key="4">
    <source>
        <dbReference type="PROSITE-ProRule" id="PRU00175"/>
    </source>
</evidence>
<dbReference type="Gene3D" id="3.30.40.10">
    <property type="entry name" value="Zinc/RING finger domain, C3HC4 (zinc finger)"/>
    <property type="match status" value="1"/>
</dbReference>
<dbReference type="InterPro" id="IPR018957">
    <property type="entry name" value="Znf_C3HC4_RING-type"/>
</dbReference>
<protein>
    <recommendedName>
        <fullName evidence="7">RING-type domain-containing protein</fullName>
    </recommendedName>
</protein>
<dbReference type="SUPFAM" id="SSF57850">
    <property type="entry name" value="RING/U-box"/>
    <property type="match status" value="1"/>
</dbReference>
<keyword evidence="2 4" id="KW-0863">Zinc-finger</keyword>
<evidence type="ECO:0000313" key="9">
    <source>
        <dbReference type="Proteomes" id="UP000054279"/>
    </source>
</evidence>
<evidence type="ECO:0000256" key="1">
    <source>
        <dbReference type="ARBA" id="ARBA00022723"/>
    </source>
</evidence>
<accession>A0A0C9UWM5</accession>
<evidence type="ECO:0000313" key="8">
    <source>
        <dbReference type="EMBL" id="KIJ48053.1"/>
    </source>
</evidence>
<feature type="domain" description="RING-type" evidence="7">
    <location>
        <begin position="187"/>
        <end position="232"/>
    </location>
</feature>
<dbReference type="PROSITE" id="PS50089">
    <property type="entry name" value="ZF_RING_2"/>
    <property type="match status" value="1"/>
</dbReference>
<dbReference type="HOGENOM" id="CLU_1054379_0_0_1"/>
<evidence type="ECO:0000256" key="2">
    <source>
        <dbReference type="ARBA" id="ARBA00022771"/>
    </source>
</evidence>
<keyword evidence="5" id="KW-0175">Coiled coil</keyword>
<evidence type="ECO:0000256" key="6">
    <source>
        <dbReference type="SAM" id="MobiDB-lite"/>
    </source>
</evidence>
<dbReference type="EMBL" id="KN837099">
    <property type="protein sequence ID" value="KIJ48053.1"/>
    <property type="molecule type" value="Genomic_DNA"/>
</dbReference>
<feature type="compositionally biased region" description="Basic residues" evidence="6">
    <location>
        <begin position="1"/>
        <end position="11"/>
    </location>
</feature>
<dbReference type="InterPro" id="IPR013083">
    <property type="entry name" value="Znf_RING/FYVE/PHD"/>
</dbReference>
<feature type="region of interest" description="Disordered" evidence="6">
    <location>
        <begin position="1"/>
        <end position="21"/>
    </location>
</feature>
<keyword evidence="9" id="KW-1185">Reference proteome</keyword>
<dbReference type="Pfam" id="PF00097">
    <property type="entry name" value="zf-C3HC4"/>
    <property type="match status" value="1"/>
</dbReference>
<evidence type="ECO:0000256" key="3">
    <source>
        <dbReference type="ARBA" id="ARBA00022833"/>
    </source>
</evidence>
<dbReference type="AlphaFoldDB" id="A0A0C9UWM5"/>
<organism evidence="8 9">
    <name type="scientific">Sphaerobolus stellatus (strain SS14)</name>
    <dbReference type="NCBI Taxonomy" id="990650"/>
    <lineage>
        <taxon>Eukaryota</taxon>
        <taxon>Fungi</taxon>
        <taxon>Dikarya</taxon>
        <taxon>Basidiomycota</taxon>
        <taxon>Agaricomycotina</taxon>
        <taxon>Agaricomycetes</taxon>
        <taxon>Phallomycetidae</taxon>
        <taxon>Geastrales</taxon>
        <taxon>Sphaerobolaceae</taxon>
        <taxon>Sphaerobolus</taxon>
    </lineage>
</organism>
<evidence type="ECO:0000256" key="5">
    <source>
        <dbReference type="SAM" id="Coils"/>
    </source>
</evidence>
<dbReference type="Proteomes" id="UP000054279">
    <property type="component" value="Unassembled WGS sequence"/>
</dbReference>
<feature type="coiled-coil region" evidence="5">
    <location>
        <begin position="111"/>
        <end position="166"/>
    </location>
</feature>
<evidence type="ECO:0000259" key="7">
    <source>
        <dbReference type="PROSITE" id="PS50089"/>
    </source>
</evidence>
<dbReference type="InterPro" id="IPR001841">
    <property type="entry name" value="Znf_RING"/>
</dbReference>
<gene>
    <name evidence="8" type="ORF">M422DRAFT_28546</name>
</gene>
<keyword evidence="3" id="KW-0862">Zinc</keyword>
<name>A0A0C9UWM5_SPHS4</name>
<proteinExistence type="predicted"/>
<sequence>MPPKRQPQKRAVKSEDENEVINISSDDDTYAHLDELATLKNEIAALKRKLAQSEAAHTSKPVLGDIANTERVELSRSERAQLKRSITISNKQVDKISKTFELQRLNHKIEVQNLNTYITELEEKRRQLAADNAELVVMAKSVDLERQALQVEKEKLKDEEKEVLSRAAARKLILKDAVQALQTLLSCDICYANSDKTYCSKQCGHSACVDCYRAWFKVNENNRQDPSCPKCRVIIKNELVVNFALRDMTAGITEQLKEMGFEER</sequence>
<dbReference type="GO" id="GO:0008270">
    <property type="term" value="F:zinc ion binding"/>
    <property type="evidence" value="ECO:0007669"/>
    <property type="project" value="UniProtKB-KW"/>
</dbReference>
<reference evidence="8 9" key="1">
    <citation type="submission" date="2014-06" db="EMBL/GenBank/DDBJ databases">
        <title>Evolutionary Origins and Diversification of the Mycorrhizal Mutualists.</title>
        <authorList>
            <consortium name="DOE Joint Genome Institute"/>
            <consortium name="Mycorrhizal Genomics Consortium"/>
            <person name="Kohler A."/>
            <person name="Kuo A."/>
            <person name="Nagy L.G."/>
            <person name="Floudas D."/>
            <person name="Copeland A."/>
            <person name="Barry K.W."/>
            <person name="Cichocki N."/>
            <person name="Veneault-Fourrey C."/>
            <person name="LaButti K."/>
            <person name="Lindquist E.A."/>
            <person name="Lipzen A."/>
            <person name="Lundell T."/>
            <person name="Morin E."/>
            <person name="Murat C."/>
            <person name="Riley R."/>
            <person name="Ohm R."/>
            <person name="Sun H."/>
            <person name="Tunlid A."/>
            <person name="Henrissat B."/>
            <person name="Grigoriev I.V."/>
            <person name="Hibbett D.S."/>
            <person name="Martin F."/>
        </authorList>
    </citation>
    <scope>NUCLEOTIDE SEQUENCE [LARGE SCALE GENOMIC DNA]</scope>
    <source>
        <strain evidence="8 9">SS14</strain>
    </source>
</reference>
<keyword evidence="1" id="KW-0479">Metal-binding</keyword>